<accession>A0A1I4ELI6</accession>
<sequence length="422" mass="46582">MHGDGINPAITTADPSARLIELTRVLALKGRPPTGVDRVCLAYLRAVVSDVVPAWGLARTKAGYVLVNKEGMNALLARLEGRTPWGESDWISRVTRDAENPRRETEADLRRLRTARCTRSFLGRMLRRYLPSGTVYINVDHANFSQRVVNAVKSIPHGKISVFLHDTIPLDLPDFEASKPSLEFARLFERARRNADVLIVNSEVTRQDVIRHMSRAGDVPEIVVAHLGVEGDLFQIVNNQPNLVSAPYFVAVGTISPRKNHGFLLDIWDRMAKEQTAESLPHLVIAGRRGWKSDELFARLGNSPLRGVCVHEFNSLDDAALGHLVAGASGLVFPSIAEGFGLPPVEAAAAGVPVVCNDLPVMREILGEYPIYASVTDSYSWIQAIRTLAQADRDVQDANGRPQARFEVPTWEAHFNTVLRVT</sequence>
<keyword evidence="3" id="KW-1185">Reference proteome</keyword>
<dbReference type="PANTHER" id="PTHR46401:SF2">
    <property type="entry name" value="GLYCOSYLTRANSFERASE WBBK-RELATED"/>
    <property type="match status" value="1"/>
</dbReference>
<dbReference type="CDD" id="cd03809">
    <property type="entry name" value="GT4_MtfB-like"/>
    <property type="match status" value="1"/>
</dbReference>
<reference evidence="3" key="1">
    <citation type="submission" date="2016-10" db="EMBL/GenBank/DDBJ databases">
        <authorList>
            <person name="Varghese N."/>
            <person name="Submissions S."/>
        </authorList>
    </citation>
    <scope>NUCLEOTIDE SEQUENCE [LARGE SCALE GENOMIC DNA]</scope>
    <source>
        <strain evidence="3">DSM 28453</strain>
    </source>
</reference>
<dbReference type="RefSeq" id="WP_093324102.1">
    <property type="nucleotide sequence ID" value="NZ_FOSZ01000004.1"/>
</dbReference>
<dbReference type="SUPFAM" id="SSF53756">
    <property type="entry name" value="UDP-Glycosyltransferase/glycogen phosphorylase"/>
    <property type="match status" value="1"/>
</dbReference>
<keyword evidence="1 2" id="KW-0808">Transferase</keyword>
<evidence type="ECO:0000256" key="1">
    <source>
        <dbReference type="ARBA" id="ARBA00022679"/>
    </source>
</evidence>
<organism evidence="2 3">
    <name type="scientific">Shimia haliotis</name>
    <dbReference type="NCBI Taxonomy" id="1280847"/>
    <lineage>
        <taxon>Bacteria</taxon>
        <taxon>Pseudomonadati</taxon>
        <taxon>Pseudomonadota</taxon>
        <taxon>Alphaproteobacteria</taxon>
        <taxon>Rhodobacterales</taxon>
        <taxon>Roseobacteraceae</taxon>
    </lineage>
</organism>
<gene>
    <name evidence="2" type="ORF">SAMN04488036_104367</name>
</gene>
<dbReference type="GO" id="GO:0016757">
    <property type="term" value="F:glycosyltransferase activity"/>
    <property type="evidence" value="ECO:0007669"/>
    <property type="project" value="TreeGrafter"/>
</dbReference>
<dbReference type="Proteomes" id="UP000198851">
    <property type="component" value="Unassembled WGS sequence"/>
</dbReference>
<dbReference type="AlphaFoldDB" id="A0A1I4ELI6"/>
<protein>
    <submittedName>
        <fullName evidence="2">Glycosyltransferase involved in cell wall bisynthesis</fullName>
    </submittedName>
</protein>
<dbReference type="Gene3D" id="3.40.50.2000">
    <property type="entry name" value="Glycogen Phosphorylase B"/>
    <property type="match status" value="1"/>
</dbReference>
<proteinExistence type="predicted"/>
<dbReference type="Pfam" id="PF13692">
    <property type="entry name" value="Glyco_trans_1_4"/>
    <property type="match status" value="1"/>
</dbReference>
<dbReference type="PANTHER" id="PTHR46401">
    <property type="entry name" value="GLYCOSYLTRANSFERASE WBBK-RELATED"/>
    <property type="match status" value="1"/>
</dbReference>
<dbReference type="OrthoDB" id="9790710at2"/>
<dbReference type="EMBL" id="FOSZ01000004">
    <property type="protein sequence ID" value="SFL06574.1"/>
    <property type="molecule type" value="Genomic_DNA"/>
</dbReference>
<name>A0A1I4ELI6_9RHOB</name>
<evidence type="ECO:0000313" key="3">
    <source>
        <dbReference type="Proteomes" id="UP000198851"/>
    </source>
</evidence>
<dbReference type="STRING" id="1280847.SAMN04488036_104367"/>
<evidence type="ECO:0000313" key="2">
    <source>
        <dbReference type="EMBL" id="SFL06574.1"/>
    </source>
</evidence>